<dbReference type="AlphaFoldDB" id="A0A285IME8"/>
<sequence length="243" mass="24957">MTDFHALHRPGRPLLLPNAWDAASVFALAEAGFEAVGTTSLGIAAAAGVPDGAGRAQERTLELVRRVKGLRVPLTVDVESAGADFAAELHAAGAAGINVEDGRGDAGLAPAGEQAELIAAIKARVPGLFVNARVDTYWLGVDQGDTAKRAETYLAAGADGIFVPGIRDDDEIRALPGPLNVLLLPGMTVGHLARLGVARISMGSLLYRVALDAALVTAAAIQEGAPAPDGVRSYAETDRLAGR</sequence>
<evidence type="ECO:0000313" key="2">
    <source>
        <dbReference type="Proteomes" id="UP000219612"/>
    </source>
</evidence>
<dbReference type="RefSeq" id="WP_097322049.1">
    <property type="nucleotide sequence ID" value="NZ_OBDY01000009.1"/>
</dbReference>
<dbReference type="Pfam" id="PF13714">
    <property type="entry name" value="PEP_mutase"/>
    <property type="match status" value="1"/>
</dbReference>
<accession>A0A285IME8</accession>
<protein>
    <submittedName>
        <fullName evidence="1">2-Methylisocitrate lyase, PEP mutase family</fullName>
    </submittedName>
</protein>
<dbReference type="PANTHER" id="PTHR42905">
    <property type="entry name" value="PHOSPHOENOLPYRUVATE CARBOXYLASE"/>
    <property type="match status" value="1"/>
</dbReference>
<dbReference type="CDD" id="cd00377">
    <property type="entry name" value="ICL_PEPM"/>
    <property type="match status" value="1"/>
</dbReference>
<reference evidence="1 2" key="1">
    <citation type="submission" date="2017-09" db="EMBL/GenBank/DDBJ databases">
        <authorList>
            <person name="Ehlers B."/>
            <person name="Leendertz F.H."/>
        </authorList>
    </citation>
    <scope>NUCLEOTIDE SEQUENCE [LARGE SCALE GENOMIC DNA]</scope>
    <source>
        <strain evidence="1 2">CGMCC 4.6857</strain>
    </source>
</reference>
<dbReference type="SUPFAM" id="SSF51621">
    <property type="entry name" value="Phosphoenolpyruvate/pyruvate domain"/>
    <property type="match status" value="1"/>
</dbReference>
<dbReference type="OrthoDB" id="9780430at2"/>
<keyword evidence="1" id="KW-0456">Lyase</keyword>
<dbReference type="InterPro" id="IPR040442">
    <property type="entry name" value="Pyrv_kinase-like_dom_sf"/>
</dbReference>
<organism evidence="1 2">
    <name type="scientific">Paractinoplanes atraurantiacus</name>
    <dbReference type="NCBI Taxonomy" id="1036182"/>
    <lineage>
        <taxon>Bacteria</taxon>
        <taxon>Bacillati</taxon>
        <taxon>Actinomycetota</taxon>
        <taxon>Actinomycetes</taxon>
        <taxon>Micromonosporales</taxon>
        <taxon>Micromonosporaceae</taxon>
        <taxon>Paractinoplanes</taxon>
    </lineage>
</organism>
<evidence type="ECO:0000313" key="1">
    <source>
        <dbReference type="EMBL" id="SNY49152.1"/>
    </source>
</evidence>
<dbReference type="PANTHER" id="PTHR42905:SF16">
    <property type="entry name" value="CARBOXYPHOSPHONOENOLPYRUVATE PHOSPHONOMUTASE-LIKE PROTEIN (AFU_ORTHOLOGUE AFUA_5G07230)"/>
    <property type="match status" value="1"/>
</dbReference>
<dbReference type="EMBL" id="OBDY01000009">
    <property type="protein sequence ID" value="SNY49152.1"/>
    <property type="molecule type" value="Genomic_DNA"/>
</dbReference>
<proteinExistence type="predicted"/>
<dbReference type="InterPro" id="IPR015813">
    <property type="entry name" value="Pyrv/PenolPyrv_kinase-like_dom"/>
</dbReference>
<keyword evidence="2" id="KW-1185">Reference proteome</keyword>
<dbReference type="Proteomes" id="UP000219612">
    <property type="component" value="Unassembled WGS sequence"/>
</dbReference>
<dbReference type="InterPro" id="IPR039556">
    <property type="entry name" value="ICL/PEPM"/>
</dbReference>
<name>A0A285IME8_9ACTN</name>
<dbReference type="Gene3D" id="3.20.20.60">
    <property type="entry name" value="Phosphoenolpyruvate-binding domains"/>
    <property type="match status" value="1"/>
</dbReference>
<dbReference type="GO" id="GO:0016829">
    <property type="term" value="F:lyase activity"/>
    <property type="evidence" value="ECO:0007669"/>
    <property type="project" value="UniProtKB-KW"/>
</dbReference>
<gene>
    <name evidence="1" type="ORF">SAMN05421748_109233</name>
</gene>